<dbReference type="OrthoDB" id="9792148at2"/>
<accession>A0A174AXH5</accession>
<gene>
    <name evidence="2" type="primary">cdaR_1</name>
    <name evidence="2" type="ORF">ERS852470_01030</name>
</gene>
<dbReference type="InterPro" id="IPR025736">
    <property type="entry name" value="PucR_C-HTH_dom"/>
</dbReference>
<feature type="domain" description="PucR C-terminal helix-turn-helix" evidence="1">
    <location>
        <begin position="250"/>
        <end position="301"/>
    </location>
</feature>
<dbReference type="PANTHER" id="PTHR33744">
    <property type="entry name" value="CARBOHYDRATE DIACID REGULATOR"/>
    <property type="match status" value="1"/>
</dbReference>
<evidence type="ECO:0000313" key="3">
    <source>
        <dbReference type="Proteomes" id="UP000095558"/>
    </source>
</evidence>
<dbReference type="EMBL" id="CYZV01000009">
    <property type="protein sequence ID" value="CUN92833.1"/>
    <property type="molecule type" value="Genomic_DNA"/>
</dbReference>
<dbReference type="InterPro" id="IPR042070">
    <property type="entry name" value="PucR_C-HTH_sf"/>
</dbReference>
<reference evidence="2 3" key="1">
    <citation type="submission" date="2015-09" db="EMBL/GenBank/DDBJ databases">
        <authorList>
            <consortium name="Pathogen Informatics"/>
        </authorList>
    </citation>
    <scope>NUCLEOTIDE SEQUENCE [LARGE SCALE GENOMIC DNA]</scope>
    <source>
        <strain evidence="2 3">2789STDY5834855</strain>
    </source>
</reference>
<dbReference type="Gene3D" id="1.10.10.2840">
    <property type="entry name" value="PucR C-terminal helix-turn-helix domain"/>
    <property type="match status" value="1"/>
</dbReference>
<sequence>MRNIDTLVNEIYNNSQIPFQLNIEGIGKYTTPKFKNANSTVEKAIKYKGVDYKVMVNNQHNLAIDLLMFCLQSALKSIIIEKENLISMLLDDNEVEKSIILDIWPRLNGTFQLMNIFVEGDTNNILACIKKSYINTEVEVVLYNGNIIVIGDLQETINHAKKIKEIINTQFNKKCYISYCEVSNYKKIRQAYIENLKKIQIAIKYKVNCEIFDDNELILEVIVDSISDEMKLRMYDKFASKISNLDGEMIRTIETYFKCGLNTSEAAKELFIHRNTLLYRLDKIQKITSYDIREFNNAMLMRIMFFYLGIKKQF</sequence>
<dbReference type="InterPro" id="IPR051448">
    <property type="entry name" value="CdaR-like_regulators"/>
</dbReference>
<proteinExistence type="predicted"/>
<dbReference type="InterPro" id="IPR009057">
    <property type="entry name" value="Homeodomain-like_sf"/>
</dbReference>
<dbReference type="PANTHER" id="PTHR33744:SF15">
    <property type="entry name" value="CARBOHYDRATE DIACID REGULATOR"/>
    <property type="match status" value="1"/>
</dbReference>
<dbReference type="RefSeq" id="WP_055275778.1">
    <property type="nucleotide sequence ID" value="NZ_CYZV01000009.1"/>
</dbReference>
<dbReference type="AlphaFoldDB" id="A0A174AXH5"/>
<evidence type="ECO:0000313" key="2">
    <source>
        <dbReference type="EMBL" id="CUN92833.1"/>
    </source>
</evidence>
<dbReference type="SUPFAM" id="SSF46689">
    <property type="entry name" value="Homeodomain-like"/>
    <property type="match status" value="1"/>
</dbReference>
<name>A0A174AXH5_9CLOT</name>
<evidence type="ECO:0000259" key="1">
    <source>
        <dbReference type="Pfam" id="PF13556"/>
    </source>
</evidence>
<dbReference type="Pfam" id="PF13556">
    <property type="entry name" value="HTH_30"/>
    <property type="match status" value="1"/>
</dbReference>
<dbReference type="Proteomes" id="UP000095558">
    <property type="component" value="Unassembled WGS sequence"/>
</dbReference>
<protein>
    <submittedName>
        <fullName evidence="2">PucR family transcriptional regulator</fullName>
    </submittedName>
</protein>
<organism evidence="2 3">
    <name type="scientific">Clostridium disporicum</name>
    <dbReference type="NCBI Taxonomy" id="84024"/>
    <lineage>
        <taxon>Bacteria</taxon>
        <taxon>Bacillati</taxon>
        <taxon>Bacillota</taxon>
        <taxon>Clostridia</taxon>
        <taxon>Eubacteriales</taxon>
        <taxon>Clostridiaceae</taxon>
        <taxon>Clostridium</taxon>
    </lineage>
</organism>